<dbReference type="GO" id="GO:0016491">
    <property type="term" value="F:oxidoreductase activity"/>
    <property type="evidence" value="ECO:0007669"/>
    <property type="project" value="InterPro"/>
</dbReference>
<evidence type="ECO:0000256" key="5">
    <source>
        <dbReference type="ARBA" id="ARBA00023284"/>
    </source>
</evidence>
<evidence type="ECO:0000256" key="4">
    <source>
        <dbReference type="ARBA" id="ARBA00023157"/>
    </source>
</evidence>
<feature type="domain" description="Thioredoxin" evidence="6">
    <location>
        <begin position="207"/>
        <end position="352"/>
    </location>
</feature>
<dbReference type="RefSeq" id="WP_052636085.1">
    <property type="nucleotide sequence ID" value="NZ_FSRH01000011.1"/>
</dbReference>
<dbReference type="Proteomes" id="UP000027946">
    <property type="component" value="Unassembled WGS sequence"/>
</dbReference>
<evidence type="ECO:0000256" key="2">
    <source>
        <dbReference type="ARBA" id="ARBA00022748"/>
    </source>
</evidence>
<dbReference type="SUPFAM" id="SSF52833">
    <property type="entry name" value="Thioredoxin-like"/>
    <property type="match status" value="1"/>
</dbReference>
<dbReference type="InterPro" id="IPR050553">
    <property type="entry name" value="Thioredoxin_ResA/DsbE_sf"/>
</dbReference>
<dbReference type="AlphaFoldDB" id="A0A069RNJ6"/>
<keyword evidence="2" id="KW-0201">Cytochrome c-type biogenesis</keyword>
<dbReference type="STRING" id="1121324.CLIT_10c04890"/>
<evidence type="ECO:0000256" key="3">
    <source>
        <dbReference type="ARBA" id="ARBA00022968"/>
    </source>
</evidence>
<dbReference type="CDD" id="cd02966">
    <property type="entry name" value="TlpA_like_family"/>
    <property type="match status" value="1"/>
</dbReference>
<dbReference type="GO" id="GO:0016209">
    <property type="term" value="F:antioxidant activity"/>
    <property type="evidence" value="ECO:0007669"/>
    <property type="project" value="InterPro"/>
</dbReference>
<dbReference type="OrthoDB" id="9809733at2"/>
<dbReference type="Pfam" id="PF00578">
    <property type="entry name" value="AhpC-TSA"/>
    <property type="match status" value="1"/>
</dbReference>
<accession>A0A069RNJ6</accession>
<dbReference type="InterPro" id="IPR036249">
    <property type="entry name" value="Thioredoxin-like_sf"/>
</dbReference>
<dbReference type="GO" id="GO:0017004">
    <property type="term" value="P:cytochrome complex assembly"/>
    <property type="evidence" value="ECO:0007669"/>
    <property type="project" value="UniProtKB-KW"/>
</dbReference>
<keyword evidence="3" id="KW-0735">Signal-anchor</keyword>
<keyword evidence="3" id="KW-0812">Transmembrane</keyword>
<protein>
    <submittedName>
        <fullName evidence="7">Thioredoxin domain-containing protein</fullName>
    </submittedName>
</protein>
<dbReference type="EMBL" id="JJMM01000010">
    <property type="protein sequence ID" value="KDR95762.1"/>
    <property type="molecule type" value="Genomic_DNA"/>
</dbReference>
<sequence>MNRIYALLLVLALAVSATGCSKKDEKAAGETNMESSQENAEDLIKVDELGIQFEFPQSWQNSENLNPMLLGPVDEPSDPIYGRITYDFISSEKMKEIEEKGDSFETQEEAEGFWKDVFSTQKKIADIVILHKDRIDGMEDVGKYTQLKNNEIIGENSGLVYYFSYNEPDTKGLSEESKRLYSKLYGDRKKVKDSVGIFKPHSPEDKLAEVGSIPDFSAKDTKGKDVDASIFEGHKLTMVNIWATYCSPCIEEMPELQGLYEEMKGRGVNVVGIIGDTPDAENEEMAMKIIDVKGVEFTNIIPDGRLKDGLISTIVGYPTSVFIDKDGNMVGKPVVGSRSKEEYESIIDGILKEMQE</sequence>
<dbReference type="Gene3D" id="3.40.30.10">
    <property type="entry name" value="Glutaredoxin"/>
    <property type="match status" value="1"/>
</dbReference>
<dbReference type="GO" id="GO:0030313">
    <property type="term" value="C:cell envelope"/>
    <property type="evidence" value="ECO:0007669"/>
    <property type="project" value="UniProtKB-SubCell"/>
</dbReference>
<gene>
    <name evidence="7" type="ORF">CLIT_10c04890</name>
</gene>
<reference evidence="7 8" key="1">
    <citation type="submission" date="2014-03" db="EMBL/GenBank/DDBJ databases">
        <title>Genome sequence of Clostridium litorale W6, DSM 5388.</title>
        <authorList>
            <person name="Poehlein A."/>
            <person name="Jagirdar A."/>
            <person name="Khonsari B."/>
            <person name="Chibani C.M."/>
            <person name="Gutierrez Gutierrez D.A."/>
            <person name="Davydova E."/>
            <person name="Alghaithi H.S."/>
            <person name="Nair K.P."/>
            <person name="Dhamotharan K."/>
            <person name="Chandran L."/>
            <person name="G W."/>
            <person name="Daniel R."/>
        </authorList>
    </citation>
    <scope>NUCLEOTIDE SEQUENCE [LARGE SCALE GENOMIC DNA]</scope>
    <source>
        <strain evidence="7 8">W6</strain>
    </source>
</reference>
<evidence type="ECO:0000256" key="1">
    <source>
        <dbReference type="ARBA" id="ARBA00004196"/>
    </source>
</evidence>
<dbReference type="PROSITE" id="PS51352">
    <property type="entry name" value="THIOREDOXIN_2"/>
    <property type="match status" value="1"/>
</dbReference>
<evidence type="ECO:0000313" key="7">
    <source>
        <dbReference type="EMBL" id="KDR95762.1"/>
    </source>
</evidence>
<dbReference type="PANTHER" id="PTHR42852:SF6">
    <property type="entry name" value="THIOL:DISULFIDE INTERCHANGE PROTEIN DSBE"/>
    <property type="match status" value="1"/>
</dbReference>
<name>A0A069RNJ6_PEPLI</name>
<keyword evidence="4" id="KW-1015">Disulfide bond</keyword>
<keyword evidence="5" id="KW-0676">Redox-active center</keyword>
<dbReference type="PROSITE" id="PS51257">
    <property type="entry name" value="PROKAR_LIPOPROTEIN"/>
    <property type="match status" value="1"/>
</dbReference>
<dbReference type="InterPro" id="IPR013766">
    <property type="entry name" value="Thioredoxin_domain"/>
</dbReference>
<comment type="caution">
    <text evidence="7">The sequence shown here is derived from an EMBL/GenBank/DDBJ whole genome shotgun (WGS) entry which is preliminary data.</text>
</comment>
<dbReference type="PANTHER" id="PTHR42852">
    <property type="entry name" value="THIOL:DISULFIDE INTERCHANGE PROTEIN DSBE"/>
    <property type="match status" value="1"/>
</dbReference>
<dbReference type="eggNOG" id="COG0526">
    <property type="taxonomic scope" value="Bacteria"/>
</dbReference>
<comment type="subcellular location">
    <subcellularLocation>
        <location evidence="1">Cell envelope</location>
    </subcellularLocation>
</comment>
<evidence type="ECO:0000259" key="6">
    <source>
        <dbReference type="PROSITE" id="PS51352"/>
    </source>
</evidence>
<evidence type="ECO:0000313" key="8">
    <source>
        <dbReference type="Proteomes" id="UP000027946"/>
    </source>
</evidence>
<proteinExistence type="predicted"/>
<dbReference type="InterPro" id="IPR000866">
    <property type="entry name" value="AhpC/TSA"/>
</dbReference>
<organism evidence="7 8">
    <name type="scientific">Peptoclostridium litorale DSM 5388</name>
    <dbReference type="NCBI Taxonomy" id="1121324"/>
    <lineage>
        <taxon>Bacteria</taxon>
        <taxon>Bacillati</taxon>
        <taxon>Bacillota</taxon>
        <taxon>Clostridia</taxon>
        <taxon>Peptostreptococcales</taxon>
        <taxon>Peptoclostridiaceae</taxon>
        <taxon>Peptoclostridium</taxon>
    </lineage>
</organism>
<keyword evidence="8" id="KW-1185">Reference proteome</keyword>